<organism evidence="1 2">
    <name type="scientific">Cotesia glomerata</name>
    <name type="common">Lepidopteran parasitic wasp</name>
    <name type="synonym">Apanteles glomeratus</name>
    <dbReference type="NCBI Taxonomy" id="32391"/>
    <lineage>
        <taxon>Eukaryota</taxon>
        <taxon>Metazoa</taxon>
        <taxon>Ecdysozoa</taxon>
        <taxon>Arthropoda</taxon>
        <taxon>Hexapoda</taxon>
        <taxon>Insecta</taxon>
        <taxon>Pterygota</taxon>
        <taxon>Neoptera</taxon>
        <taxon>Endopterygota</taxon>
        <taxon>Hymenoptera</taxon>
        <taxon>Apocrita</taxon>
        <taxon>Ichneumonoidea</taxon>
        <taxon>Braconidae</taxon>
        <taxon>Microgastrinae</taxon>
        <taxon>Cotesia</taxon>
    </lineage>
</organism>
<reference evidence="1 2" key="1">
    <citation type="journal article" date="2021" name="J. Hered.">
        <title>A chromosome-level genome assembly of the parasitoid wasp, Cotesia glomerata (Hymenoptera: Braconidae).</title>
        <authorList>
            <person name="Pinto B.J."/>
            <person name="Weis J.J."/>
            <person name="Gamble T."/>
            <person name="Ode P.J."/>
            <person name="Paul R."/>
            <person name="Zaspel J.M."/>
        </authorList>
    </citation>
    <scope>NUCLEOTIDE SEQUENCE [LARGE SCALE GENOMIC DNA]</scope>
    <source>
        <strain evidence="1">CgM1</strain>
    </source>
</reference>
<dbReference type="Proteomes" id="UP000826195">
    <property type="component" value="Unassembled WGS sequence"/>
</dbReference>
<dbReference type="EMBL" id="JAHXZJ010000001">
    <property type="protein sequence ID" value="KAH0568682.1"/>
    <property type="molecule type" value="Genomic_DNA"/>
</dbReference>
<proteinExistence type="predicted"/>
<evidence type="ECO:0000313" key="2">
    <source>
        <dbReference type="Proteomes" id="UP000826195"/>
    </source>
</evidence>
<protein>
    <submittedName>
        <fullName evidence="1">Uncharacterized protein</fullName>
    </submittedName>
</protein>
<sequence>MRGHRVAKSESKELFSRKIRRARKASRAKEGLDIMAQSLFESPGRAASPCYRGSAASYANLPPYKYISLLRSLGA</sequence>
<comment type="caution">
    <text evidence="1">The sequence shown here is derived from an EMBL/GenBank/DDBJ whole genome shotgun (WGS) entry which is preliminary data.</text>
</comment>
<name>A0AAV7J8X2_COTGL</name>
<dbReference type="AlphaFoldDB" id="A0AAV7J8X2"/>
<accession>A0AAV7J8X2</accession>
<keyword evidence="2" id="KW-1185">Reference proteome</keyword>
<gene>
    <name evidence="1" type="ORF">KQX54_021372</name>
</gene>
<evidence type="ECO:0000313" key="1">
    <source>
        <dbReference type="EMBL" id="KAH0568682.1"/>
    </source>
</evidence>